<sequence>MTNEAETTPRPAGPRLIRNISQYLDRSLSQWYMFEPHLHREAGVAVHDIWGAFMSVAVSHARVLVAHVEIPTGGDGLAEFLHTHCDEQFHFPRMPQAFACSAFLARATHAEWGLIADELVTPDWLEGEVIGWARSQGLVIKTQQTSTPIAQASPQEVEKVSQPPKGPGTKNLFNTEKVLWLANKPEGLHVSPKEADRFSDLDEIVTDLHGRGLLEKIRSDDSGEFFRPTHAGLISLYELRIAWRRANGKSTADEEAHLEMLKAQQA</sequence>
<dbReference type="EMBL" id="LT599584">
    <property type="protein sequence ID" value="SBW84522.1"/>
    <property type="molecule type" value="Genomic_DNA"/>
</dbReference>
<proteinExistence type="predicted"/>
<feature type="region of interest" description="Disordered" evidence="1">
    <location>
        <begin position="146"/>
        <end position="168"/>
    </location>
</feature>
<organism evidence="2 3">
    <name type="scientific">Pseudomonas veronii 1YdBTEX2</name>
    <dbReference type="NCBI Taxonomy" id="1295141"/>
    <lineage>
        <taxon>Bacteria</taxon>
        <taxon>Pseudomonadati</taxon>
        <taxon>Pseudomonadota</taxon>
        <taxon>Gammaproteobacteria</taxon>
        <taxon>Pseudomonadales</taxon>
        <taxon>Pseudomonadaceae</taxon>
        <taxon>Pseudomonas</taxon>
    </lineage>
</organism>
<dbReference type="Proteomes" id="UP000245431">
    <property type="component" value="Chromosome PVE_r2"/>
</dbReference>
<accession>A0A1D3K8D7</accession>
<dbReference type="AlphaFoldDB" id="A0A1D3K8D7"/>
<protein>
    <submittedName>
        <fullName evidence="2">Uncharacterized protein</fullName>
    </submittedName>
</protein>
<name>A0A1D3K8D7_PSEVE</name>
<gene>
    <name evidence="2" type="ORF">PVE_R2G0496</name>
</gene>
<evidence type="ECO:0000313" key="3">
    <source>
        <dbReference type="Proteomes" id="UP000245431"/>
    </source>
</evidence>
<evidence type="ECO:0000313" key="2">
    <source>
        <dbReference type="EMBL" id="SBW84522.1"/>
    </source>
</evidence>
<evidence type="ECO:0000256" key="1">
    <source>
        <dbReference type="SAM" id="MobiDB-lite"/>
    </source>
</evidence>
<reference evidence="3" key="1">
    <citation type="submission" date="2016-07" db="EMBL/GenBank/DDBJ databases">
        <authorList>
            <person name="Florea S."/>
            <person name="Webb J.S."/>
            <person name="Jaromczyk J."/>
            <person name="Schardl C.L."/>
        </authorList>
    </citation>
    <scope>NUCLEOTIDE SEQUENCE [LARGE SCALE GENOMIC DNA]</scope>
    <source>
        <strain evidence="3">1YdBTEX2</strain>
    </source>
</reference>